<feature type="transmembrane region" description="Helical" evidence="7">
    <location>
        <begin position="353"/>
        <end position="376"/>
    </location>
</feature>
<proteinExistence type="predicted"/>
<dbReference type="NCBIfam" id="TIGR00711">
    <property type="entry name" value="efflux_EmrB"/>
    <property type="match status" value="1"/>
</dbReference>
<dbReference type="PROSITE" id="PS50850">
    <property type="entry name" value="MFS"/>
    <property type="match status" value="1"/>
</dbReference>
<keyword evidence="4 7" id="KW-0812">Transmembrane</keyword>
<dbReference type="PRINTS" id="PR01036">
    <property type="entry name" value="TCRTETB"/>
</dbReference>
<evidence type="ECO:0000259" key="8">
    <source>
        <dbReference type="PROSITE" id="PS50850"/>
    </source>
</evidence>
<dbReference type="Gene3D" id="1.20.1250.20">
    <property type="entry name" value="MFS general substrate transporter like domains"/>
    <property type="match status" value="1"/>
</dbReference>
<dbReference type="PANTHER" id="PTHR42718">
    <property type="entry name" value="MAJOR FACILITATOR SUPERFAMILY MULTIDRUG TRANSPORTER MFSC"/>
    <property type="match status" value="1"/>
</dbReference>
<dbReference type="SUPFAM" id="SSF103473">
    <property type="entry name" value="MFS general substrate transporter"/>
    <property type="match status" value="2"/>
</dbReference>
<evidence type="ECO:0000256" key="4">
    <source>
        <dbReference type="ARBA" id="ARBA00022692"/>
    </source>
</evidence>
<dbReference type="Gene3D" id="1.20.1720.10">
    <property type="entry name" value="Multidrug resistance protein D"/>
    <property type="match status" value="1"/>
</dbReference>
<accession>A0A9W6ERD6</accession>
<feature type="domain" description="Major facilitator superfamily (MFS) profile" evidence="8">
    <location>
        <begin position="6"/>
        <end position="443"/>
    </location>
</feature>
<evidence type="ECO:0000256" key="7">
    <source>
        <dbReference type="SAM" id="Phobius"/>
    </source>
</evidence>
<comment type="caution">
    <text evidence="9">The sequence shown here is derived from an EMBL/GenBank/DDBJ whole genome shotgun (WGS) entry which is preliminary data.</text>
</comment>
<dbReference type="Pfam" id="PF07690">
    <property type="entry name" value="MFS_1"/>
    <property type="match status" value="1"/>
</dbReference>
<organism evidence="9 10">
    <name type="scientific">Philodulcilactobacillus myokoensis</name>
    <dbReference type="NCBI Taxonomy" id="2929573"/>
    <lineage>
        <taxon>Bacteria</taxon>
        <taxon>Bacillati</taxon>
        <taxon>Bacillota</taxon>
        <taxon>Bacilli</taxon>
        <taxon>Lactobacillales</taxon>
        <taxon>Lactobacillaceae</taxon>
        <taxon>Philodulcilactobacillus</taxon>
    </lineage>
</organism>
<feature type="transmembrane region" description="Helical" evidence="7">
    <location>
        <begin position="131"/>
        <end position="156"/>
    </location>
</feature>
<evidence type="ECO:0000313" key="9">
    <source>
        <dbReference type="EMBL" id="GLB46085.1"/>
    </source>
</evidence>
<dbReference type="InterPro" id="IPR004638">
    <property type="entry name" value="EmrB-like"/>
</dbReference>
<feature type="transmembrane region" description="Helical" evidence="7">
    <location>
        <begin position="397"/>
        <end position="414"/>
    </location>
</feature>
<dbReference type="GO" id="GO:0022857">
    <property type="term" value="F:transmembrane transporter activity"/>
    <property type="evidence" value="ECO:0007669"/>
    <property type="project" value="InterPro"/>
</dbReference>
<sequence length="592" mass="65583">MKKKFIIPVLMLGTLLCMMDVSVMTILLPEIQGAFNQSLDNLSWTINVYTIVFATLIIPFGRLAEKVGQDKFVFAGLIVFGIGSLLSGSSTNLPFMLFARFIQSVGAAAIIPTSMVIGISQANQKNRNKVVAALAGAQGLAVALGPSMGGFVAQYWSWKWVFWINVPLVILDLAIFAMILPLTHEKTNPVKIDYIGSLLSMIMLFSLSLGLVRGNDWDWHSTTIVSLFVVAIVSFIFFIIFETKSKHPMIDMKLFKSRNFDGAGISLIVAQYLLGGLVALIPTFLTRVQGMSELDAALMITPYSISVMLSVIIFSLLVRKINNKLLIGAGLIIIAISYYMMANLNLDQNYNQLIIGDIVLGVGYGMIVSTSNILAVSDFKGSLLTESQSVANVFRQVGLVLAIAIFMTILSGNIKTAKQNTLNYGQNQVENMNLASNVKHKINHKLEDKLNPNSTKVNNVNHQVQMSKIHVSQSAIDRKINLIYNQKLALLSKKTGIPVAQIPTPVKTKLASTIDQKVNQAVRQKVNRTQHDADHLVSKVKHHAKTQMKHAFLNVYQVMIWVPIISLLVVPIFKFRKKRNRVRKNLKVKAMD</sequence>
<feature type="transmembrane region" description="Helical" evidence="7">
    <location>
        <begin position="224"/>
        <end position="241"/>
    </location>
</feature>
<dbReference type="Proteomes" id="UP001144204">
    <property type="component" value="Unassembled WGS sequence"/>
</dbReference>
<dbReference type="CDD" id="cd17321">
    <property type="entry name" value="MFS_MMR_MDR_like"/>
    <property type="match status" value="1"/>
</dbReference>
<dbReference type="AlphaFoldDB" id="A0A9W6ERD6"/>
<dbReference type="InterPro" id="IPR020846">
    <property type="entry name" value="MFS_dom"/>
</dbReference>
<feature type="transmembrane region" description="Helical" evidence="7">
    <location>
        <begin position="325"/>
        <end position="341"/>
    </location>
</feature>
<evidence type="ECO:0000256" key="5">
    <source>
        <dbReference type="ARBA" id="ARBA00022989"/>
    </source>
</evidence>
<keyword evidence="2" id="KW-0813">Transport</keyword>
<feature type="transmembrane region" description="Helical" evidence="7">
    <location>
        <begin position="72"/>
        <end position="91"/>
    </location>
</feature>
<evidence type="ECO:0000256" key="2">
    <source>
        <dbReference type="ARBA" id="ARBA00022448"/>
    </source>
</evidence>
<evidence type="ECO:0000256" key="1">
    <source>
        <dbReference type="ARBA" id="ARBA00004651"/>
    </source>
</evidence>
<feature type="transmembrane region" description="Helical" evidence="7">
    <location>
        <begin position="41"/>
        <end position="60"/>
    </location>
</feature>
<dbReference type="GO" id="GO:0005886">
    <property type="term" value="C:plasma membrane"/>
    <property type="evidence" value="ECO:0007669"/>
    <property type="project" value="UniProtKB-SubCell"/>
</dbReference>
<reference evidence="9" key="1">
    <citation type="submission" date="2022-07" db="EMBL/GenBank/DDBJ databases">
        <authorList>
            <person name="Kouya T."/>
            <person name="Ishiyama Y."/>
        </authorList>
    </citation>
    <scope>NUCLEOTIDE SEQUENCE</scope>
    <source>
        <strain evidence="9">WR16-4</strain>
    </source>
</reference>
<keyword evidence="10" id="KW-1185">Reference proteome</keyword>
<keyword evidence="5 7" id="KW-1133">Transmembrane helix</keyword>
<feature type="transmembrane region" description="Helical" evidence="7">
    <location>
        <begin position="162"/>
        <end position="182"/>
    </location>
</feature>
<feature type="transmembrane region" description="Helical" evidence="7">
    <location>
        <begin position="297"/>
        <end position="318"/>
    </location>
</feature>
<dbReference type="InterPro" id="IPR036259">
    <property type="entry name" value="MFS_trans_sf"/>
</dbReference>
<reference evidence="9" key="2">
    <citation type="journal article" date="2023" name="PLoS ONE">
        <title>Philodulcilactobacillus myokoensis gen. nov., sp. nov., a fructophilic, acidophilic, and agar-phobic lactic acid bacterium isolated from fermented vegetable extracts.</title>
        <authorList>
            <person name="Kouya T."/>
            <person name="Ishiyama Y."/>
            <person name="Ohashi S."/>
            <person name="Kumakubo R."/>
            <person name="Yamazaki T."/>
            <person name="Otaki T."/>
        </authorList>
    </citation>
    <scope>NUCLEOTIDE SEQUENCE</scope>
    <source>
        <strain evidence="9">WR16-4</strain>
    </source>
</reference>
<dbReference type="RefSeq" id="WP_286135547.1">
    <property type="nucleotide sequence ID" value="NZ_BRPL01000002.1"/>
</dbReference>
<feature type="transmembrane region" description="Helical" evidence="7">
    <location>
        <begin position="194"/>
        <end position="212"/>
    </location>
</feature>
<feature type="transmembrane region" description="Helical" evidence="7">
    <location>
        <begin position="97"/>
        <end position="119"/>
    </location>
</feature>
<dbReference type="PANTHER" id="PTHR42718:SF46">
    <property type="entry name" value="BLR6921 PROTEIN"/>
    <property type="match status" value="1"/>
</dbReference>
<comment type="subcellular location">
    <subcellularLocation>
        <location evidence="1">Cell membrane</location>
        <topology evidence="1">Multi-pass membrane protein</topology>
    </subcellularLocation>
</comment>
<dbReference type="EMBL" id="BRPL01000002">
    <property type="protein sequence ID" value="GLB46085.1"/>
    <property type="molecule type" value="Genomic_DNA"/>
</dbReference>
<name>A0A9W6ERD6_9LACO</name>
<evidence type="ECO:0000313" key="10">
    <source>
        <dbReference type="Proteomes" id="UP001144204"/>
    </source>
</evidence>
<keyword evidence="3" id="KW-1003">Cell membrane</keyword>
<evidence type="ECO:0000256" key="3">
    <source>
        <dbReference type="ARBA" id="ARBA00022475"/>
    </source>
</evidence>
<protein>
    <submittedName>
        <fullName evidence="9">MFS transporter</fullName>
    </submittedName>
</protein>
<dbReference type="InterPro" id="IPR011701">
    <property type="entry name" value="MFS"/>
</dbReference>
<gene>
    <name evidence="9" type="ORF">WR164_00640</name>
</gene>
<feature type="transmembrane region" description="Helical" evidence="7">
    <location>
        <begin position="262"/>
        <end position="285"/>
    </location>
</feature>
<evidence type="ECO:0000256" key="6">
    <source>
        <dbReference type="ARBA" id="ARBA00023136"/>
    </source>
</evidence>
<feature type="transmembrane region" description="Helical" evidence="7">
    <location>
        <begin position="555"/>
        <end position="575"/>
    </location>
</feature>
<keyword evidence="6 7" id="KW-0472">Membrane</keyword>